<evidence type="ECO:0000313" key="2">
    <source>
        <dbReference type="Proteomes" id="UP000195570"/>
    </source>
</evidence>
<protein>
    <submittedName>
        <fullName evidence="1">Uncharacterized protein</fullName>
    </submittedName>
</protein>
<organism evidence="1 2">
    <name type="scientific">Trypanosoma equiperdum</name>
    <dbReference type="NCBI Taxonomy" id="5694"/>
    <lineage>
        <taxon>Eukaryota</taxon>
        <taxon>Discoba</taxon>
        <taxon>Euglenozoa</taxon>
        <taxon>Kinetoplastea</taxon>
        <taxon>Metakinetoplastina</taxon>
        <taxon>Trypanosomatida</taxon>
        <taxon>Trypanosomatidae</taxon>
        <taxon>Trypanosoma</taxon>
    </lineage>
</organism>
<comment type="caution">
    <text evidence="1">The sequence shown here is derived from an EMBL/GenBank/DDBJ whole genome shotgun (WGS) entry which is preliminary data.</text>
</comment>
<name>A0A1G4ICF2_TRYEQ</name>
<dbReference type="EMBL" id="CZPT02001280">
    <property type="protein sequence ID" value="SCU69663.1"/>
    <property type="molecule type" value="Genomic_DNA"/>
</dbReference>
<keyword evidence="2" id="KW-1185">Reference proteome</keyword>
<proteinExistence type="predicted"/>
<dbReference type="AlphaFoldDB" id="A0A1G4ICF2"/>
<dbReference type="SUPFAM" id="SSF58087">
    <property type="entry name" value="Variant surface glycoprotein (N-terminal domain)"/>
    <property type="match status" value="1"/>
</dbReference>
<evidence type="ECO:0000313" key="1">
    <source>
        <dbReference type="EMBL" id="SCU69663.1"/>
    </source>
</evidence>
<reference evidence="1" key="1">
    <citation type="submission" date="2016-09" db="EMBL/GenBank/DDBJ databases">
        <authorList>
            <person name="Hebert L."/>
            <person name="Moumen B."/>
        </authorList>
    </citation>
    <scope>NUCLEOTIDE SEQUENCE [LARGE SCALE GENOMIC DNA]</scope>
    <source>
        <strain evidence="1">OVI</strain>
    </source>
</reference>
<gene>
    <name evidence="1" type="ORF">TEOVI_000122900</name>
</gene>
<accession>A0A1G4ICF2</accession>
<dbReference type="GeneID" id="92375169"/>
<dbReference type="Proteomes" id="UP000195570">
    <property type="component" value="Unassembled WGS sequence"/>
</dbReference>
<dbReference type="VEuPathDB" id="TriTrypDB:TEOVI_000122900"/>
<dbReference type="RefSeq" id="XP_067080596.1">
    <property type="nucleotide sequence ID" value="XM_067224495.1"/>
</dbReference>
<sequence>MTTVQNNVAIATYLIIQAMSTASKAAVLTEGSKLAKPCDEAAYTNDLAKRFEERSTTINEELEALRRTKLKWRLAAALERDPTRKAAKEALALVAKKLATVGAGMASTPKLKLQRAAQILRYRAAAVLTAKALTDTSATTETADTAEDGSNGDLKAGAVCPVAVRTTAKTHGCDLQKVNNNPIITEKAATSHEDQVKLLPDTFFQMPQILIKAMAK</sequence>